<keyword evidence="3 7" id="KW-0694">RNA-binding</keyword>
<dbReference type="GO" id="GO:0006412">
    <property type="term" value="P:translation"/>
    <property type="evidence" value="ECO:0007669"/>
    <property type="project" value="UniProtKB-UniRule"/>
</dbReference>
<comment type="caution">
    <text evidence="9">The sequence shown here is derived from an EMBL/GenBank/DDBJ whole genome shotgun (WGS) entry which is preliminary data.</text>
</comment>
<dbReference type="PANTHER" id="PTHR33398:SF1">
    <property type="entry name" value="SMALL RIBOSOMAL SUBUNIT PROTEIN BS20C"/>
    <property type="match status" value="1"/>
</dbReference>
<evidence type="ECO:0000313" key="10">
    <source>
        <dbReference type="Proteomes" id="UP000315525"/>
    </source>
</evidence>
<dbReference type="Pfam" id="PF01649">
    <property type="entry name" value="Ribosomal_S20p"/>
    <property type="match status" value="1"/>
</dbReference>
<proteinExistence type="inferred from homology"/>
<dbReference type="SUPFAM" id="SSF46992">
    <property type="entry name" value="Ribosomal protein S20"/>
    <property type="match status" value="1"/>
</dbReference>
<feature type="compositionally biased region" description="Basic and acidic residues" evidence="8">
    <location>
        <begin position="1"/>
        <end position="16"/>
    </location>
</feature>
<keyword evidence="4 7" id="KW-0689">Ribosomal protein</keyword>
<evidence type="ECO:0000256" key="1">
    <source>
        <dbReference type="ARBA" id="ARBA00007634"/>
    </source>
</evidence>
<dbReference type="InterPro" id="IPR002583">
    <property type="entry name" value="Ribosomal_bS20"/>
</dbReference>
<evidence type="ECO:0000256" key="3">
    <source>
        <dbReference type="ARBA" id="ARBA00022884"/>
    </source>
</evidence>
<dbReference type="EMBL" id="SOJN01000148">
    <property type="protein sequence ID" value="TET43774.1"/>
    <property type="molecule type" value="Genomic_DNA"/>
</dbReference>
<evidence type="ECO:0000256" key="4">
    <source>
        <dbReference type="ARBA" id="ARBA00022980"/>
    </source>
</evidence>
<feature type="region of interest" description="Disordered" evidence="8">
    <location>
        <begin position="67"/>
        <end position="91"/>
    </location>
</feature>
<dbReference type="PANTHER" id="PTHR33398">
    <property type="entry name" value="30S RIBOSOMAL PROTEIN S20"/>
    <property type="match status" value="1"/>
</dbReference>
<dbReference type="Proteomes" id="UP000315525">
    <property type="component" value="Unassembled WGS sequence"/>
</dbReference>
<dbReference type="GO" id="GO:0015935">
    <property type="term" value="C:small ribosomal subunit"/>
    <property type="evidence" value="ECO:0007669"/>
    <property type="project" value="TreeGrafter"/>
</dbReference>
<dbReference type="HAMAP" id="MF_00500">
    <property type="entry name" value="Ribosomal_bS20"/>
    <property type="match status" value="1"/>
</dbReference>
<dbReference type="Gene3D" id="1.20.58.110">
    <property type="entry name" value="Ribosomal protein S20"/>
    <property type="match status" value="1"/>
</dbReference>
<gene>
    <name evidence="7 9" type="primary">rpsT</name>
    <name evidence="9" type="ORF">E3J62_12550</name>
</gene>
<dbReference type="NCBIfam" id="TIGR00029">
    <property type="entry name" value="S20"/>
    <property type="match status" value="1"/>
</dbReference>
<dbReference type="GO" id="GO:0070181">
    <property type="term" value="F:small ribosomal subunit rRNA binding"/>
    <property type="evidence" value="ECO:0007669"/>
    <property type="project" value="TreeGrafter"/>
</dbReference>
<evidence type="ECO:0000256" key="5">
    <source>
        <dbReference type="ARBA" id="ARBA00023274"/>
    </source>
</evidence>
<accession>A0A523UMM6</accession>
<evidence type="ECO:0000256" key="7">
    <source>
        <dbReference type="HAMAP-Rule" id="MF_00500"/>
    </source>
</evidence>
<name>A0A523UMM6_UNCT6</name>
<dbReference type="AlphaFoldDB" id="A0A523UMM6"/>
<dbReference type="InterPro" id="IPR036510">
    <property type="entry name" value="Ribosomal_bS20_sf"/>
</dbReference>
<dbReference type="GO" id="GO:0003735">
    <property type="term" value="F:structural constituent of ribosome"/>
    <property type="evidence" value="ECO:0007669"/>
    <property type="project" value="InterPro"/>
</dbReference>
<sequence>MDRHKSAEKRTRQNERRRMRNKGMKSAMRTAIKKASAEPKTENLNTTYSMIDKAVKKHLIHKKTAARMKSKLARTVSPKPKPQQRETSDKS</sequence>
<evidence type="ECO:0000256" key="6">
    <source>
        <dbReference type="ARBA" id="ARBA00035136"/>
    </source>
</evidence>
<evidence type="ECO:0000256" key="8">
    <source>
        <dbReference type="SAM" id="MobiDB-lite"/>
    </source>
</evidence>
<comment type="similarity">
    <text evidence="1 7">Belongs to the bacterial ribosomal protein bS20 family.</text>
</comment>
<evidence type="ECO:0000256" key="2">
    <source>
        <dbReference type="ARBA" id="ARBA00022730"/>
    </source>
</evidence>
<protein>
    <recommendedName>
        <fullName evidence="6 7">Small ribosomal subunit protein bS20</fullName>
    </recommendedName>
</protein>
<keyword evidence="5 7" id="KW-0687">Ribonucleoprotein</keyword>
<evidence type="ECO:0000313" key="9">
    <source>
        <dbReference type="EMBL" id="TET43774.1"/>
    </source>
</evidence>
<feature type="region of interest" description="Disordered" evidence="8">
    <location>
        <begin position="1"/>
        <end position="38"/>
    </location>
</feature>
<keyword evidence="2 7" id="KW-0699">rRNA-binding</keyword>
<comment type="function">
    <text evidence="7">Binds directly to 16S ribosomal RNA.</text>
</comment>
<organism evidence="9 10">
    <name type="scientific">candidate division TA06 bacterium</name>
    <dbReference type="NCBI Taxonomy" id="2250710"/>
    <lineage>
        <taxon>Bacteria</taxon>
        <taxon>Bacteria division TA06</taxon>
    </lineage>
</organism>
<reference evidence="9 10" key="1">
    <citation type="submission" date="2019-03" db="EMBL/GenBank/DDBJ databases">
        <title>Metabolic potential of uncultured bacteria and archaea associated with petroleum seepage in deep-sea sediments.</title>
        <authorList>
            <person name="Dong X."/>
            <person name="Hubert C."/>
        </authorList>
    </citation>
    <scope>NUCLEOTIDE SEQUENCE [LARGE SCALE GENOMIC DNA]</scope>
    <source>
        <strain evidence="9">E44_bin18</strain>
    </source>
</reference>